<feature type="transmembrane region" description="Helical" evidence="2">
    <location>
        <begin position="20"/>
        <end position="42"/>
    </location>
</feature>
<evidence type="ECO:0000313" key="3">
    <source>
        <dbReference type="EMBL" id="ROO84537.1"/>
    </source>
</evidence>
<keyword evidence="2" id="KW-1133">Transmembrane helix</keyword>
<accession>A0A3N1CT96</accession>
<dbReference type="Pfam" id="PF19690">
    <property type="entry name" value="DUF6191"/>
    <property type="match status" value="1"/>
</dbReference>
<dbReference type="InterPro" id="IPR045684">
    <property type="entry name" value="DUF6191"/>
</dbReference>
<sequence>MVDLAEPGAARVRWGAMTGMLALLVVTSLPGLVLLLIVVAAVDRLGLRANERYRLPWRKPEDSRPVASAGLDEMQALFAPTKRYELDEKRSSLMLRDEEGDNAPPRTRVDLDGGKAVLHLP</sequence>
<gene>
    <name evidence="3" type="ORF">EDD29_2064</name>
</gene>
<feature type="region of interest" description="Disordered" evidence="1">
    <location>
        <begin position="89"/>
        <end position="121"/>
    </location>
</feature>
<keyword evidence="2" id="KW-0472">Membrane</keyword>
<organism evidence="3 4">
    <name type="scientific">Actinocorallia herbida</name>
    <dbReference type="NCBI Taxonomy" id="58109"/>
    <lineage>
        <taxon>Bacteria</taxon>
        <taxon>Bacillati</taxon>
        <taxon>Actinomycetota</taxon>
        <taxon>Actinomycetes</taxon>
        <taxon>Streptosporangiales</taxon>
        <taxon>Thermomonosporaceae</taxon>
        <taxon>Actinocorallia</taxon>
    </lineage>
</organism>
<evidence type="ECO:0000256" key="1">
    <source>
        <dbReference type="SAM" id="MobiDB-lite"/>
    </source>
</evidence>
<dbReference type="EMBL" id="RJKE01000001">
    <property type="protein sequence ID" value="ROO84537.1"/>
    <property type="molecule type" value="Genomic_DNA"/>
</dbReference>
<evidence type="ECO:0000256" key="2">
    <source>
        <dbReference type="SAM" id="Phobius"/>
    </source>
</evidence>
<keyword evidence="2" id="KW-0812">Transmembrane</keyword>
<name>A0A3N1CT96_9ACTN</name>
<keyword evidence="4" id="KW-1185">Reference proteome</keyword>
<protein>
    <submittedName>
        <fullName evidence="3">Uncharacterized protein</fullName>
    </submittedName>
</protein>
<dbReference type="AlphaFoldDB" id="A0A3N1CT96"/>
<dbReference type="Proteomes" id="UP000272400">
    <property type="component" value="Unassembled WGS sequence"/>
</dbReference>
<reference evidence="3 4" key="1">
    <citation type="submission" date="2018-11" db="EMBL/GenBank/DDBJ databases">
        <title>Sequencing the genomes of 1000 actinobacteria strains.</title>
        <authorList>
            <person name="Klenk H.-P."/>
        </authorList>
    </citation>
    <scope>NUCLEOTIDE SEQUENCE [LARGE SCALE GENOMIC DNA]</scope>
    <source>
        <strain evidence="3 4">DSM 44254</strain>
    </source>
</reference>
<evidence type="ECO:0000313" key="4">
    <source>
        <dbReference type="Proteomes" id="UP000272400"/>
    </source>
</evidence>
<proteinExistence type="predicted"/>
<comment type="caution">
    <text evidence="3">The sequence shown here is derived from an EMBL/GenBank/DDBJ whole genome shotgun (WGS) entry which is preliminary data.</text>
</comment>